<name>A0A3S5CV16_9PLAT</name>
<keyword evidence="2" id="KW-1185">Reference proteome</keyword>
<proteinExistence type="predicted"/>
<protein>
    <submittedName>
        <fullName evidence="1">Uncharacterized protein</fullName>
    </submittedName>
</protein>
<evidence type="ECO:0000313" key="2">
    <source>
        <dbReference type="Proteomes" id="UP000784294"/>
    </source>
</evidence>
<dbReference type="EMBL" id="CAAALY010265038">
    <property type="protein sequence ID" value="VEL40466.1"/>
    <property type="molecule type" value="Genomic_DNA"/>
</dbReference>
<reference evidence="1" key="1">
    <citation type="submission" date="2018-11" db="EMBL/GenBank/DDBJ databases">
        <authorList>
            <consortium name="Pathogen Informatics"/>
        </authorList>
    </citation>
    <scope>NUCLEOTIDE SEQUENCE</scope>
</reference>
<gene>
    <name evidence="1" type="ORF">PXEA_LOCUS33906</name>
</gene>
<evidence type="ECO:0000313" key="1">
    <source>
        <dbReference type="EMBL" id="VEL40466.1"/>
    </source>
</evidence>
<sequence length="131" mass="15208">MEEAVQGREFRQSKDEDARICKSEINPPKMCTNVLAESNVRSTASLDDEGLRAKQGKVDWKEFVMWSHGKPKEDCRVRKSVELCKEALDPPTRDPDEIVLGFRLYRRDRHHQSKIAYFTKESKNILNQAKS</sequence>
<dbReference type="AlphaFoldDB" id="A0A3S5CV16"/>
<dbReference type="Proteomes" id="UP000784294">
    <property type="component" value="Unassembled WGS sequence"/>
</dbReference>
<accession>A0A3S5CV16</accession>
<comment type="caution">
    <text evidence="1">The sequence shown here is derived from an EMBL/GenBank/DDBJ whole genome shotgun (WGS) entry which is preliminary data.</text>
</comment>
<organism evidence="1 2">
    <name type="scientific">Protopolystoma xenopodis</name>
    <dbReference type="NCBI Taxonomy" id="117903"/>
    <lineage>
        <taxon>Eukaryota</taxon>
        <taxon>Metazoa</taxon>
        <taxon>Spiralia</taxon>
        <taxon>Lophotrochozoa</taxon>
        <taxon>Platyhelminthes</taxon>
        <taxon>Monogenea</taxon>
        <taxon>Polyopisthocotylea</taxon>
        <taxon>Polystomatidea</taxon>
        <taxon>Polystomatidae</taxon>
        <taxon>Protopolystoma</taxon>
    </lineage>
</organism>